<gene>
    <name evidence="5" type="ORF">PVL29_022794</name>
</gene>
<dbReference type="Gene3D" id="1.10.10.60">
    <property type="entry name" value="Homeodomain-like"/>
    <property type="match status" value="1"/>
</dbReference>
<keyword evidence="6" id="KW-1185">Reference proteome</keyword>
<dbReference type="PANTHER" id="PTHR31442">
    <property type="entry name" value="HOMEODOMAIN-LIKE SUPERFAMILY PROTEIN-RELATED"/>
    <property type="match status" value="1"/>
</dbReference>
<evidence type="ECO:0000313" key="5">
    <source>
        <dbReference type="EMBL" id="KAJ9678017.1"/>
    </source>
</evidence>
<evidence type="ECO:0000256" key="3">
    <source>
        <dbReference type="ARBA" id="ARBA00023163"/>
    </source>
</evidence>
<accession>A0AA38YWW1</accession>
<sequence>MESGLYSPRTDAFPSGLRVLAVDDDPAWIKILEKNALRSVLMTKLFIGFSISLSDLSLNMKNKRHDDQKSVDPLGSKKGRMVWSLDLHQKFVDATIQIGFDKARPKKILDLMNVPRELLKENEVKTSQGMKQQDFTRPGSFGFQTSTLYTGNNTLLIDMSTRICREADKKATASILSMDLKETSASNFLDRQRQVQSNTTTQTRNEVLMEQFKQPPDQDPDLCALLDDDFSHALQSASQHLLQVDLQYSAYAVGLETSVPERDESGCVMITPLCSQSRIGMKNQVVNLNCLNDWEPTQQKVFAVGDSSLGSQSELLAELEETCYYDHLGIKWSNDWDSIQNPAVDQGLFTAQARPQGLATIVSNWKTREHFFG</sequence>
<dbReference type="GO" id="GO:0003700">
    <property type="term" value="F:DNA-binding transcription factor activity"/>
    <property type="evidence" value="ECO:0007669"/>
    <property type="project" value="InterPro"/>
</dbReference>
<evidence type="ECO:0000313" key="6">
    <source>
        <dbReference type="Proteomes" id="UP001168098"/>
    </source>
</evidence>
<dbReference type="SUPFAM" id="SSF46689">
    <property type="entry name" value="Homeodomain-like"/>
    <property type="match status" value="1"/>
</dbReference>
<proteinExistence type="predicted"/>
<dbReference type="InterPro" id="IPR009057">
    <property type="entry name" value="Homeodomain-like_sf"/>
</dbReference>
<keyword evidence="4" id="KW-0539">Nucleus</keyword>
<evidence type="ECO:0000256" key="2">
    <source>
        <dbReference type="ARBA" id="ARBA00023015"/>
    </source>
</evidence>
<comment type="subcellular location">
    <subcellularLocation>
        <location evidence="1">Nucleus</location>
    </subcellularLocation>
</comment>
<comment type="caution">
    <text evidence="5">The sequence shown here is derived from an EMBL/GenBank/DDBJ whole genome shotgun (WGS) entry which is preliminary data.</text>
</comment>
<name>A0AA38YWW1_VITRO</name>
<evidence type="ECO:0000256" key="1">
    <source>
        <dbReference type="ARBA" id="ARBA00004123"/>
    </source>
</evidence>
<dbReference type="GO" id="GO:0005634">
    <property type="term" value="C:nucleus"/>
    <property type="evidence" value="ECO:0007669"/>
    <property type="project" value="UniProtKB-SubCell"/>
</dbReference>
<protein>
    <submittedName>
        <fullName evidence="5">Uncharacterized protein</fullName>
    </submittedName>
</protein>
<keyword evidence="2" id="KW-0805">Transcription regulation</keyword>
<dbReference type="Proteomes" id="UP001168098">
    <property type="component" value="Unassembled WGS sequence"/>
</dbReference>
<dbReference type="EMBL" id="JARBHA010000017">
    <property type="protein sequence ID" value="KAJ9678017.1"/>
    <property type="molecule type" value="Genomic_DNA"/>
</dbReference>
<keyword evidence="3" id="KW-0804">Transcription</keyword>
<reference evidence="5 6" key="1">
    <citation type="journal article" date="2023" name="BMC Biotechnol.">
        <title>Vitis rotundifolia cv Carlos genome sequencing.</title>
        <authorList>
            <person name="Huff M."/>
            <person name="Hulse-Kemp A."/>
            <person name="Scheffler B."/>
            <person name="Youngblood R."/>
            <person name="Simpson S."/>
            <person name="Babiker E."/>
            <person name="Staton M."/>
        </authorList>
    </citation>
    <scope>NUCLEOTIDE SEQUENCE [LARGE SCALE GENOMIC DNA]</scope>
    <source>
        <tissue evidence="5">Leaf</tissue>
    </source>
</reference>
<dbReference type="InterPro" id="IPR044841">
    <property type="entry name" value="LUX/BOA-like"/>
</dbReference>
<dbReference type="PANTHER" id="PTHR31442:SF28">
    <property type="entry name" value="TWO-COMPONENT RESPONSE REGULATOR ORR26"/>
    <property type="match status" value="1"/>
</dbReference>
<dbReference type="InterPro" id="IPR006447">
    <property type="entry name" value="Myb_dom_plants"/>
</dbReference>
<evidence type="ECO:0000256" key="4">
    <source>
        <dbReference type="ARBA" id="ARBA00023242"/>
    </source>
</evidence>
<organism evidence="5 6">
    <name type="scientific">Vitis rotundifolia</name>
    <name type="common">Muscadine grape</name>
    <dbReference type="NCBI Taxonomy" id="103349"/>
    <lineage>
        <taxon>Eukaryota</taxon>
        <taxon>Viridiplantae</taxon>
        <taxon>Streptophyta</taxon>
        <taxon>Embryophyta</taxon>
        <taxon>Tracheophyta</taxon>
        <taxon>Spermatophyta</taxon>
        <taxon>Magnoliopsida</taxon>
        <taxon>eudicotyledons</taxon>
        <taxon>Gunneridae</taxon>
        <taxon>Pentapetalae</taxon>
        <taxon>rosids</taxon>
        <taxon>Vitales</taxon>
        <taxon>Vitaceae</taxon>
        <taxon>Viteae</taxon>
        <taxon>Vitis</taxon>
    </lineage>
</organism>
<dbReference type="GO" id="GO:0003677">
    <property type="term" value="F:DNA binding"/>
    <property type="evidence" value="ECO:0007669"/>
    <property type="project" value="InterPro"/>
</dbReference>
<dbReference type="AlphaFoldDB" id="A0AA38YWW1"/>
<dbReference type="NCBIfam" id="TIGR01557">
    <property type="entry name" value="myb_SHAQKYF"/>
    <property type="match status" value="1"/>
</dbReference>